<dbReference type="SUPFAM" id="SSF48726">
    <property type="entry name" value="Immunoglobulin"/>
    <property type="match status" value="1"/>
</dbReference>
<dbReference type="InterPro" id="IPR036179">
    <property type="entry name" value="Ig-like_dom_sf"/>
</dbReference>
<evidence type="ECO:0000313" key="1">
    <source>
        <dbReference type="EMBL" id="NWZ30091.1"/>
    </source>
</evidence>
<name>A0A7K7LGL9_9AVES</name>
<organism evidence="1 2">
    <name type="scientific">Asarcornis scutulata</name>
    <dbReference type="NCBI Taxonomy" id="75869"/>
    <lineage>
        <taxon>Eukaryota</taxon>
        <taxon>Metazoa</taxon>
        <taxon>Chordata</taxon>
        <taxon>Craniata</taxon>
        <taxon>Vertebrata</taxon>
        <taxon>Euteleostomi</taxon>
        <taxon>Archelosauria</taxon>
        <taxon>Archosauria</taxon>
        <taxon>Dinosauria</taxon>
        <taxon>Saurischia</taxon>
        <taxon>Theropoda</taxon>
        <taxon>Coelurosauria</taxon>
        <taxon>Aves</taxon>
        <taxon>Neognathae</taxon>
        <taxon>Galloanserae</taxon>
        <taxon>Anseriformes</taxon>
        <taxon>Anatidae</taxon>
        <taxon>Anatinae</taxon>
        <taxon>Asarcornis</taxon>
    </lineage>
</organism>
<proteinExistence type="predicted"/>
<protein>
    <submittedName>
        <fullName evidence="1">NPHN protein</fullName>
    </submittedName>
</protein>
<dbReference type="Proteomes" id="UP000525565">
    <property type="component" value="Unassembled WGS sequence"/>
</dbReference>
<comment type="caution">
    <text evidence="1">The sequence shown here is derived from an EMBL/GenBank/DDBJ whole genome shotgun (WGS) entry which is preliminary data.</text>
</comment>
<gene>
    <name evidence="1" type="primary">Nphs1_0</name>
    <name evidence="1" type="ORF">ASASCU_R15828</name>
</gene>
<dbReference type="InterPro" id="IPR013783">
    <property type="entry name" value="Ig-like_fold"/>
</dbReference>
<sequence length="123" mass="14364">EPWAEPGAVPVPDGADTAQLWCRARGVPGVQLHWEHRGRALPPNEDRFQWHQWREGPWTSSVLTVTNVSLERAQYRRWDQSRNWDQYQNRPRNWTLDNFVCVAQNPLGTVRRHMKLQLAGTGL</sequence>
<dbReference type="AlphaFoldDB" id="A0A7K7LGL9"/>
<accession>A0A7K7LGL9</accession>
<reference evidence="1 2" key="1">
    <citation type="submission" date="2019-09" db="EMBL/GenBank/DDBJ databases">
        <title>Bird 10,000 Genomes (B10K) Project - Family phase.</title>
        <authorList>
            <person name="Zhang G."/>
        </authorList>
    </citation>
    <scope>NUCLEOTIDE SEQUENCE [LARGE SCALE GENOMIC DNA]</scope>
    <source>
        <strain evidence="1">OUT-0051</strain>
        <tissue evidence="1">Kidney</tissue>
    </source>
</reference>
<evidence type="ECO:0000313" key="2">
    <source>
        <dbReference type="Proteomes" id="UP000525565"/>
    </source>
</evidence>
<feature type="non-terminal residue" evidence="1">
    <location>
        <position position="1"/>
    </location>
</feature>
<keyword evidence="2" id="KW-1185">Reference proteome</keyword>
<dbReference type="Gene3D" id="2.60.40.10">
    <property type="entry name" value="Immunoglobulins"/>
    <property type="match status" value="1"/>
</dbReference>
<feature type="non-terminal residue" evidence="1">
    <location>
        <position position="123"/>
    </location>
</feature>
<dbReference type="EMBL" id="VZSO01007428">
    <property type="protein sequence ID" value="NWZ30091.1"/>
    <property type="molecule type" value="Genomic_DNA"/>
</dbReference>